<dbReference type="SUPFAM" id="SSF53850">
    <property type="entry name" value="Periplasmic binding protein-like II"/>
    <property type="match status" value="1"/>
</dbReference>
<dbReference type="CDD" id="cd01008">
    <property type="entry name" value="PBP2_NrtA_SsuA_CpmA_like"/>
    <property type="match status" value="1"/>
</dbReference>
<comment type="caution">
    <text evidence="4">The sequence shown here is derived from an EMBL/GenBank/DDBJ whole genome shotgun (WGS) entry which is preliminary data.</text>
</comment>
<dbReference type="Pfam" id="PF13379">
    <property type="entry name" value="NMT1_2"/>
    <property type="match status" value="1"/>
</dbReference>
<name>A0A552WY86_9MICO</name>
<gene>
    <name evidence="4" type="ORF">FJ693_00265</name>
</gene>
<organism evidence="4 5">
    <name type="scientific">Georgenia yuyongxinii</name>
    <dbReference type="NCBI Taxonomy" id="2589797"/>
    <lineage>
        <taxon>Bacteria</taxon>
        <taxon>Bacillati</taxon>
        <taxon>Actinomycetota</taxon>
        <taxon>Actinomycetes</taxon>
        <taxon>Micrococcales</taxon>
        <taxon>Bogoriellaceae</taxon>
        <taxon>Georgenia</taxon>
    </lineage>
</organism>
<comment type="subcellular location">
    <subcellularLocation>
        <location evidence="1">Periplasm</location>
    </subcellularLocation>
</comment>
<dbReference type="EMBL" id="VJXR01000001">
    <property type="protein sequence ID" value="TRW47579.1"/>
    <property type="molecule type" value="Genomic_DNA"/>
</dbReference>
<evidence type="ECO:0000256" key="1">
    <source>
        <dbReference type="ARBA" id="ARBA00004418"/>
    </source>
</evidence>
<sequence length="363" mass="38716">MKAFDAVTFRTEQRGDRSAMSRHHPTLRWRARSKKHIGATVMRKENRRYIAAAVVAALGVSLAACTSADSAPDAGGDDLESVRISMGVDPSFAPLYIADQEGLFEEAGLSVEFVETEGGPAAVQNVGAGIADIAITSDVATLSAQNSKLKAVAVFQETGDLFKVVLREGVSPADIRSMAYFPGLGHYITLRYLESQGLDPDAIELVSAGPPEFPAILGNGDADGYIVFEPWVSRGVEQGGEVVGSSADFDTEAIQWVVANGDWLAANEETAAKVVAVLDRASELVEADQASAVDAAMQAIQVDEKIAASAIEAISFDVRGFTPSDYETVEGLVQFLEGIDVLDKPIDLQQVMLADWFEQNVES</sequence>
<reference evidence="4 5" key="1">
    <citation type="submission" date="2019-07" db="EMBL/GenBank/DDBJ databases">
        <title>Georgenia wutianyii sp. nov. and Georgenia *** sp. nov. isolated from plateau pika (Ochotona curzoniae) in the Qinghai-Tibet plateau of China.</title>
        <authorList>
            <person name="Tian Z."/>
        </authorList>
    </citation>
    <scope>NUCLEOTIDE SEQUENCE [LARGE SCALE GENOMIC DNA]</scope>
    <source>
        <strain evidence="4 5">Z446</strain>
    </source>
</reference>
<dbReference type="Gene3D" id="3.40.190.10">
    <property type="entry name" value="Periplasmic binding protein-like II"/>
    <property type="match status" value="2"/>
</dbReference>
<dbReference type="GO" id="GO:0042597">
    <property type="term" value="C:periplasmic space"/>
    <property type="evidence" value="ECO:0007669"/>
    <property type="project" value="UniProtKB-SubCell"/>
</dbReference>
<keyword evidence="5" id="KW-1185">Reference proteome</keyword>
<keyword evidence="3" id="KW-0732">Signal</keyword>
<dbReference type="PANTHER" id="PTHR30024:SF47">
    <property type="entry name" value="TAURINE-BINDING PERIPLASMIC PROTEIN"/>
    <property type="match status" value="1"/>
</dbReference>
<protein>
    <submittedName>
        <fullName evidence="4">ABC transporter substrate-binding protein</fullName>
    </submittedName>
</protein>
<dbReference type="AlphaFoldDB" id="A0A552WY86"/>
<dbReference type="PANTHER" id="PTHR30024">
    <property type="entry name" value="ALIPHATIC SULFONATES-BINDING PROTEIN-RELATED"/>
    <property type="match status" value="1"/>
</dbReference>
<evidence type="ECO:0000256" key="3">
    <source>
        <dbReference type="ARBA" id="ARBA00022729"/>
    </source>
</evidence>
<comment type="similarity">
    <text evidence="2">Belongs to the bacterial solute-binding protein SsuA/TauA family.</text>
</comment>
<evidence type="ECO:0000256" key="2">
    <source>
        <dbReference type="ARBA" id="ARBA00010742"/>
    </source>
</evidence>
<proteinExistence type="inferred from homology"/>
<accession>A0A552WY86</accession>
<evidence type="ECO:0000313" key="5">
    <source>
        <dbReference type="Proteomes" id="UP000318693"/>
    </source>
</evidence>
<evidence type="ECO:0000313" key="4">
    <source>
        <dbReference type="EMBL" id="TRW47579.1"/>
    </source>
</evidence>
<dbReference type="Proteomes" id="UP000318693">
    <property type="component" value="Unassembled WGS sequence"/>
</dbReference>